<dbReference type="RefSeq" id="WP_213512627.1">
    <property type="nucleotide sequence ID" value="NZ_BOSE01000001.1"/>
</dbReference>
<dbReference type="InterPro" id="IPR006976">
    <property type="entry name" value="VanZ-like"/>
</dbReference>
<evidence type="ECO:0000313" key="3">
    <source>
        <dbReference type="EMBL" id="GIP14435.1"/>
    </source>
</evidence>
<organism evidence="3 4">
    <name type="scientific">Paenibacillus montaniterrae</name>
    <dbReference type="NCBI Taxonomy" id="429341"/>
    <lineage>
        <taxon>Bacteria</taxon>
        <taxon>Bacillati</taxon>
        <taxon>Bacillota</taxon>
        <taxon>Bacilli</taxon>
        <taxon>Bacillales</taxon>
        <taxon>Paenibacillaceae</taxon>
        <taxon>Paenibacillus</taxon>
    </lineage>
</organism>
<reference evidence="3" key="1">
    <citation type="submission" date="2021-03" db="EMBL/GenBank/DDBJ databases">
        <title>Antimicrobial resistance genes in bacteria isolated from Japanese honey, and their potential for conferring macrolide and lincosamide resistance in the American foulbrood pathogen Paenibacillus larvae.</title>
        <authorList>
            <person name="Okamoto M."/>
            <person name="Kumagai M."/>
            <person name="Kanamori H."/>
            <person name="Takamatsu D."/>
        </authorList>
    </citation>
    <scope>NUCLEOTIDE SEQUENCE</scope>
    <source>
        <strain evidence="3">J40TS1</strain>
    </source>
</reference>
<evidence type="ECO:0000256" key="1">
    <source>
        <dbReference type="SAM" id="Phobius"/>
    </source>
</evidence>
<feature type="transmembrane region" description="Helical" evidence="1">
    <location>
        <begin position="25"/>
        <end position="42"/>
    </location>
</feature>
<feature type="domain" description="VanZ-like" evidence="2">
    <location>
        <begin position="28"/>
        <end position="138"/>
    </location>
</feature>
<dbReference type="Pfam" id="PF04892">
    <property type="entry name" value="VanZ"/>
    <property type="match status" value="1"/>
</dbReference>
<name>A0A920CVR9_9BACL</name>
<keyword evidence="4" id="KW-1185">Reference proteome</keyword>
<dbReference type="Proteomes" id="UP000683139">
    <property type="component" value="Unassembled WGS sequence"/>
</dbReference>
<accession>A0A920CVR9</accession>
<keyword evidence="1" id="KW-0812">Transmembrane</keyword>
<evidence type="ECO:0000313" key="4">
    <source>
        <dbReference type="Proteomes" id="UP000683139"/>
    </source>
</evidence>
<proteinExistence type="predicted"/>
<protein>
    <recommendedName>
        <fullName evidence="2">VanZ-like domain-containing protein</fullName>
    </recommendedName>
</protein>
<sequence length="155" mass="18004">MKTIEPTKEAAAPGYTARIKWQRKLRWLPAIIWMGVIFYLSSRTGDEINTVLPFIQKYFPFIEDFNWGHYVSYFVLAITVDYGFGAKARSWKTKLLIVAICTLYGVTDEIHQYFVGGRMMDIYDVRNDCIGAACWVLLERIPFVRALWKKLSFAA</sequence>
<evidence type="ECO:0000259" key="2">
    <source>
        <dbReference type="Pfam" id="PF04892"/>
    </source>
</evidence>
<dbReference type="NCBIfam" id="NF037970">
    <property type="entry name" value="vanZ_1"/>
    <property type="match status" value="1"/>
</dbReference>
<comment type="caution">
    <text evidence="3">The sequence shown here is derived from an EMBL/GenBank/DDBJ whole genome shotgun (WGS) entry which is preliminary data.</text>
</comment>
<keyword evidence="1" id="KW-0472">Membrane</keyword>
<keyword evidence="1" id="KW-1133">Transmembrane helix</keyword>
<dbReference type="EMBL" id="BOSE01000001">
    <property type="protein sequence ID" value="GIP14435.1"/>
    <property type="molecule type" value="Genomic_DNA"/>
</dbReference>
<dbReference type="AlphaFoldDB" id="A0A920CVR9"/>
<feature type="transmembrane region" description="Helical" evidence="1">
    <location>
        <begin position="67"/>
        <end position="84"/>
    </location>
</feature>
<gene>
    <name evidence="3" type="ORF">J40TS1_00770</name>
</gene>